<dbReference type="InterPro" id="IPR003594">
    <property type="entry name" value="HATPase_dom"/>
</dbReference>
<dbReference type="EC" id="2.7.13.3" evidence="3"/>
<feature type="domain" description="Histidine kinase" evidence="13">
    <location>
        <begin position="236"/>
        <end position="450"/>
    </location>
</feature>
<protein>
    <recommendedName>
        <fullName evidence="3">histidine kinase</fullName>
        <ecNumber evidence="3">2.7.13.3</ecNumber>
    </recommendedName>
</protein>
<dbReference type="Pfam" id="PF00672">
    <property type="entry name" value="HAMP"/>
    <property type="match status" value="1"/>
</dbReference>
<dbReference type="PANTHER" id="PTHR45436:SF5">
    <property type="entry name" value="SENSOR HISTIDINE KINASE TRCS"/>
    <property type="match status" value="1"/>
</dbReference>
<evidence type="ECO:0000259" key="14">
    <source>
        <dbReference type="PROSITE" id="PS50885"/>
    </source>
</evidence>
<dbReference type="AlphaFoldDB" id="A0A9D1PCE8"/>
<dbReference type="Pfam" id="PF00512">
    <property type="entry name" value="HisKA"/>
    <property type="match status" value="1"/>
</dbReference>
<dbReference type="InterPro" id="IPR050428">
    <property type="entry name" value="TCS_sensor_his_kinase"/>
</dbReference>
<dbReference type="PROSITE" id="PS50885">
    <property type="entry name" value="HAMP"/>
    <property type="match status" value="1"/>
</dbReference>
<dbReference type="SMART" id="SM00387">
    <property type="entry name" value="HATPase_c"/>
    <property type="match status" value="1"/>
</dbReference>
<evidence type="ECO:0000256" key="7">
    <source>
        <dbReference type="ARBA" id="ARBA00022777"/>
    </source>
</evidence>
<comment type="catalytic activity">
    <reaction evidence="1">
        <text>ATP + protein L-histidine = ADP + protein N-phospho-L-histidine.</text>
        <dbReference type="EC" id="2.7.13.3"/>
    </reaction>
</comment>
<evidence type="ECO:0000256" key="8">
    <source>
        <dbReference type="ARBA" id="ARBA00022989"/>
    </source>
</evidence>
<keyword evidence="6 12" id="KW-0812">Transmembrane</keyword>
<keyword evidence="10 12" id="KW-0472">Membrane</keyword>
<gene>
    <name evidence="15" type="ORF">H9747_06770</name>
</gene>
<dbReference type="SUPFAM" id="SSF158472">
    <property type="entry name" value="HAMP domain-like"/>
    <property type="match status" value="1"/>
</dbReference>
<dbReference type="Gene3D" id="3.30.565.10">
    <property type="entry name" value="Histidine kinase-like ATPase, C-terminal domain"/>
    <property type="match status" value="1"/>
</dbReference>
<dbReference type="PANTHER" id="PTHR45436">
    <property type="entry name" value="SENSOR HISTIDINE KINASE YKOH"/>
    <property type="match status" value="1"/>
</dbReference>
<dbReference type="CDD" id="cd00082">
    <property type="entry name" value="HisKA"/>
    <property type="match status" value="1"/>
</dbReference>
<dbReference type="CDD" id="cd00075">
    <property type="entry name" value="HATPase"/>
    <property type="match status" value="1"/>
</dbReference>
<evidence type="ECO:0000256" key="9">
    <source>
        <dbReference type="ARBA" id="ARBA00023012"/>
    </source>
</evidence>
<dbReference type="GO" id="GO:0005886">
    <property type="term" value="C:plasma membrane"/>
    <property type="evidence" value="ECO:0007669"/>
    <property type="project" value="TreeGrafter"/>
</dbReference>
<keyword evidence="5" id="KW-0808">Transferase</keyword>
<dbReference type="PRINTS" id="PR00344">
    <property type="entry name" value="BCTRLSENSOR"/>
</dbReference>
<accession>A0A9D1PCE8</accession>
<reference evidence="15" key="2">
    <citation type="submission" date="2021-04" db="EMBL/GenBank/DDBJ databases">
        <authorList>
            <person name="Gilroy R."/>
        </authorList>
    </citation>
    <scope>NUCLEOTIDE SEQUENCE</scope>
    <source>
        <strain evidence="15">CHK195-9823</strain>
    </source>
</reference>
<evidence type="ECO:0000256" key="3">
    <source>
        <dbReference type="ARBA" id="ARBA00012438"/>
    </source>
</evidence>
<keyword evidence="11" id="KW-0175">Coiled coil</keyword>
<comment type="caution">
    <text evidence="15">The sequence shown here is derived from an EMBL/GenBank/DDBJ whole genome shotgun (WGS) entry which is preliminary data.</text>
</comment>
<keyword evidence="7" id="KW-0418">Kinase</keyword>
<dbReference type="InterPro" id="IPR003660">
    <property type="entry name" value="HAMP_dom"/>
</dbReference>
<dbReference type="GO" id="GO:0000155">
    <property type="term" value="F:phosphorelay sensor kinase activity"/>
    <property type="evidence" value="ECO:0007669"/>
    <property type="project" value="InterPro"/>
</dbReference>
<evidence type="ECO:0000259" key="13">
    <source>
        <dbReference type="PROSITE" id="PS50109"/>
    </source>
</evidence>
<evidence type="ECO:0000256" key="11">
    <source>
        <dbReference type="SAM" id="Coils"/>
    </source>
</evidence>
<sequence length="450" mass="51562">MKRWSLKVKLTVLYTFFMTLVTCLALGILFSLSNQELLSSVQSDLRRQVEESLEEVEEDDGRLKVDSDFYDLEDSVYLSLYSENGEFLYGRLPYGYDGAPPFREGQIQTIRGNQEEWYIYDISQQIDGYGMVYFRGILSVTRAENSMTITLRFAAILLPLLVVLTGIVGYRFTRRTLLPVTRITETVKKIRQDEDLSQRVGLGNGKDEIYQLSQTFDEMLEELEEAFKREQQFTSDVSHELRTPVTVILAQCESMLQDPEIEEKQKVQVEIIEKKARAMARMISQLLLLSRADQGRQQIQKERLNLSELTQMAAEEQEVLAEEKDIRILTDIQPDIYAQADESLYIRMLDNLISNAVSYGRKGGYVKVLLCEEGNMVRGAVEDDGIGIPGESLEKIWERFYRVDTSRTGQEHSGLGLSMVKWIVQAHGGEITVESREGKGSRFVFQIPKD</sequence>
<feature type="transmembrane region" description="Helical" evidence="12">
    <location>
        <begin position="12"/>
        <end position="32"/>
    </location>
</feature>
<dbReference type="FunFam" id="1.10.287.130:FF:000001">
    <property type="entry name" value="Two-component sensor histidine kinase"/>
    <property type="match status" value="1"/>
</dbReference>
<dbReference type="SUPFAM" id="SSF55874">
    <property type="entry name" value="ATPase domain of HSP90 chaperone/DNA topoisomerase II/histidine kinase"/>
    <property type="match status" value="1"/>
</dbReference>
<dbReference type="InterPro" id="IPR036097">
    <property type="entry name" value="HisK_dim/P_sf"/>
</dbReference>
<dbReference type="SMART" id="SM00304">
    <property type="entry name" value="HAMP"/>
    <property type="match status" value="1"/>
</dbReference>
<evidence type="ECO:0000256" key="10">
    <source>
        <dbReference type="ARBA" id="ARBA00023136"/>
    </source>
</evidence>
<dbReference type="Gene3D" id="6.10.340.10">
    <property type="match status" value="1"/>
</dbReference>
<reference evidence="15" key="1">
    <citation type="journal article" date="2021" name="PeerJ">
        <title>Extensive microbial diversity within the chicken gut microbiome revealed by metagenomics and culture.</title>
        <authorList>
            <person name="Gilroy R."/>
            <person name="Ravi A."/>
            <person name="Getino M."/>
            <person name="Pursley I."/>
            <person name="Horton D.L."/>
            <person name="Alikhan N.F."/>
            <person name="Baker D."/>
            <person name="Gharbi K."/>
            <person name="Hall N."/>
            <person name="Watson M."/>
            <person name="Adriaenssens E.M."/>
            <person name="Foster-Nyarko E."/>
            <person name="Jarju S."/>
            <person name="Secka A."/>
            <person name="Antonio M."/>
            <person name="Oren A."/>
            <person name="Chaudhuri R.R."/>
            <person name="La Ragione R."/>
            <person name="Hildebrand F."/>
            <person name="Pallen M.J."/>
        </authorList>
    </citation>
    <scope>NUCLEOTIDE SEQUENCE</scope>
    <source>
        <strain evidence="15">CHK195-9823</strain>
    </source>
</reference>
<dbReference type="PROSITE" id="PS50109">
    <property type="entry name" value="HIS_KIN"/>
    <property type="match status" value="1"/>
</dbReference>
<dbReference type="CDD" id="cd06225">
    <property type="entry name" value="HAMP"/>
    <property type="match status" value="1"/>
</dbReference>
<comment type="subcellular location">
    <subcellularLocation>
        <location evidence="2">Membrane</location>
    </subcellularLocation>
</comment>
<dbReference type="InterPro" id="IPR036890">
    <property type="entry name" value="HATPase_C_sf"/>
</dbReference>
<dbReference type="Pfam" id="PF02518">
    <property type="entry name" value="HATPase_c"/>
    <property type="match status" value="1"/>
</dbReference>
<evidence type="ECO:0000256" key="12">
    <source>
        <dbReference type="SAM" id="Phobius"/>
    </source>
</evidence>
<organism evidence="15 16">
    <name type="scientific">Candidatus Blautia stercorigallinarum</name>
    <dbReference type="NCBI Taxonomy" id="2838501"/>
    <lineage>
        <taxon>Bacteria</taxon>
        <taxon>Bacillati</taxon>
        <taxon>Bacillota</taxon>
        <taxon>Clostridia</taxon>
        <taxon>Lachnospirales</taxon>
        <taxon>Lachnospiraceae</taxon>
        <taxon>Blautia</taxon>
    </lineage>
</organism>
<feature type="domain" description="HAMP" evidence="14">
    <location>
        <begin position="174"/>
        <end position="228"/>
    </location>
</feature>
<keyword evidence="8 12" id="KW-1133">Transmembrane helix</keyword>
<proteinExistence type="predicted"/>
<dbReference type="FunFam" id="3.30.565.10:FF:000006">
    <property type="entry name" value="Sensor histidine kinase WalK"/>
    <property type="match status" value="1"/>
</dbReference>
<keyword evidence="4" id="KW-0597">Phosphoprotein</keyword>
<dbReference type="InterPro" id="IPR004358">
    <property type="entry name" value="Sig_transdc_His_kin-like_C"/>
</dbReference>
<dbReference type="InterPro" id="IPR003661">
    <property type="entry name" value="HisK_dim/P_dom"/>
</dbReference>
<feature type="transmembrane region" description="Helical" evidence="12">
    <location>
        <begin position="149"/>
        <end position="172"/>
    </location>
</feature>
<evidence type="ECO:0000256" key="6">
    <source>
        <dbReference type="ARBA" id="ARBA00022692"/>
    </source>
</evidence>
<dbReference type="Proteomes" id="UP000886814">
    <property type="component" value="Unassembled WGS sequence"/>
</dbReference>
<evidence type="ECO:0000256" key="5">
    <source>
        <dbReference type="ARBA" id="ARBA00022679"/>
    </source>
</evidence>
<feature type="coiled-coil region" evidence="11">
    <location>
        <begin position="299"/>
        <end position="326"/>
    </location>
</feature>
<dbReference type="EMBL" id="DXIQ01000039">
    <property type="protein sequence ID" value="HIV38689.1"/>
    <property type="molecule type" value="Genomic_DNA"/>
</dbReference>
<evidence type="ECO:0000256" key="2">
    <source>
        <dbReference type="ARBA" id="ARBA00004370"/>
    </source>
</evidence>
<dbReference type="SMART" id="SM00388">
    <property type="entry name" value="HisKA"/>
    <property type="match status" value="1"/>
</dbReference>
<evidence type="ECO:0000256" key="4">
    <source>
        <dbReference type="ARBA" id="ARBA00022553"/>
    </source>
</evidence>
<dbReference type="InterPro" id="IPR005467">
    <property type="entry name" value="His_kinase_dom"/>
</dbReference>
<name>A0A9D1PCE8_9FIRM</name>
<dbReference type="Gene3D" id="1.10.287.130">
    <property type="match status" value="1"/>
</dbReference>
<evidence type="ECO:0000256" key="1">
    <source>
        <dbReference type="ARBA" id="ARBA00000085"/>
    </source>
</evidence>
<dbReference type="SUPFAM" id="SSF47384">
    <property type="entry name" value="Homodimeric domain of signal transducing histidine kinase"/>
    <property type="match status" value="1"/>
</dbReference>
<evidence type="ECO:0000313" key="16">
    <source>
        <dbReference type="Proteomes" id="UP000886814"/>
    </source>
</evidence>
<keyword evidence="9" id="KW-0902">Two-component regulatory system</keyword>
<evidence type="ECO:0000313" key="15">
    <source>
        <dbReference type="EMBL" id="HIV38689.1"/>
    </source>
</evidence>